<evidence type="ECO:0000313" key="2">
    <source>
        <dbReference type="EMBL" id="OOS22974.1"/>
    </source>
</evidence>
<dbReference type="OrthoDB" id="6650318at2"/>
<comment type="caution">
    <text evidence="2">The sequence shown here is derived from an EMBL/GenBank/DDBJ whole genome shotgun (WGS) entry which is preliminary data.</text>
</comment>
<keyword evidence="1" id="KW-0472">Membrane</keyword>
<evidence type="ECO:0000313" key="3">
    <source>
        <dbReference type="Proteomes" id="UP000189800"/>
    </source>
</evidence>
<keyword evidence="1" id="KW-1133">Transmembrane helix</keyword>
<accession>A0A1T0CKX3</accession>
<dbReference type="Proteomes" id="UP000189800">
    <property type="component" value="Unassembled WGS sequence"/>
</dbReference>
<evidence type="ECO:0000256" key="1">
    <source>
        <dbReference type="SAM" id="Phobius"/>
    </source>
</evidence>
<sequence>MSKKITKAHVIGKSQNRTALGMMTAYIAMHPSIASADELRNQFPMKDICPDAGIEHLFFSESEINELMTTGKDWFVNGNACFTKEGEWLVLGNGDKVAFNKMWSAKSLARLQEVLTTHAITGEVDKAIKTATGYEIRYEYANDMPQVSQASSQAKPKSSTAVIVVGVVLVFVVLAWIAMKFM</sequence>
<dbReference type="EMBL" id="MUYU01000023">
    <property type="protein sequence ID" value="OOS22974.1"/>
    <property type="molecule type" value="Genomic_DNA"/>
</dbReference>
<dbReference type="STRING" id="470453.B0680_08700"/>
<gene>
    <name evidence="2" type="ORF">B0680_08700</name>
</gene>
<keyword evidence="3" id="KW-1185">Reference proteome</keyword>
<protein>
    <submittedName>
        <fullName evidence="2">Uncharacterized protein</fullName>
    </submittedName>
</protein>
<proteinExistence type="predicted"/>
<organism evidence="2 3">
    <name type="scientific">Moraxella pluranimalium</name>
    <dbReference type="NCBI Taxonomy" id="470453"/>
    <lineage>
        <taxon>Bacteria</taxon>
        <taxon>Pseudomonadati</taxon>
        <taxon>Pseudomonadota</taxon>
        <taxon>Gammaproteobacteria</taxon>
        <taxon>Moraxellales</taxon>
        <taxon>Moraxellaceae</taxon>
        <taxon>Moraxella</taxon>
    </lineage>
</organism>
<keyword evidence="1" id="KW-0812">Transmembrane</keyword>
<dbReference type="AlphaFoldDB" id="A0A1T0CKX3"/>
<dbReference type="RefSeq" id="WP_078254711.1">
    <property type="nucleotide sequence ID" value="NZ_MUYU01000023.1"/>
</dbReference>
<name>A0A1T0CKX3_9GAMM</name>
<feature type="transmembrane region" description="Helical" evidence="1">
    <location>
        <begin position="161"/>
        <end position="179"/>
    </location>
</feature>
<reference evidence="2 3" key="1">
    <citation type="submission" date="2017-02" db="EMBL/GenBank/DDBJ databases">
        <title>Draft genome sequence of Moraxella pluranimalium CCUG 54913T type strain.</title>
        <authorList>
            <person name="Salva-Serra F."/>
            <person name="Engstrom-Jakobsson H."/>
            <person name="Thorell K."/>
            <person name="Jaen-Luchoro D."/>
            <person name="Gonzales-Siles L."/>
            <person name="Karlsson R."/>
            <person name="Yazdan S."/>
            <person name="Boulund F."/>
            <person name="Johnning A."/>
            <person name="Engstrand L."/>
            <person name="Kristiansson E."/>
            <person name="Moore E."/>
        </authorList>
    </citation>
    <scope>NUCLEOTIDE SEQUENCE [LARGE SCALE GENOMIC DNA]</scope>
    <source>
        <strain evidence="2 3">CCUG 54913</strain>
    </source>
</reference>